<dbReference type="AlphaFoldDB" id="A0A452IJE2"/>
<comment type="subcellular location">
    <subcellularLocation>
        <location evidence="1">Cell projection</location>
        <location evidence="1">Cilium</location>
    </subcellularLocation>
    <subcellularLocation>
        <location evidence="2">Cytoplasm</location>
    </subcellularLocation>
</comment>
<evidence type="ECO:0000256" key="3">
    <source>
        <dbReference type="ARBA" id="ARBA00007460"/>
    </source>
</evidence>
<evidence type="ECO:0000313" key="11">
    <source>
        <dbReference type="Ensembl" id="ENSGAGP00000027951.1"/>
    </source>
</evidence>
<dbReference type="InterPro" id="IPR038888">
    <property type="entry name" value="CFAP36"/>
</dbReference>
<dbReference type="Ensembl" id="ENSGAGT00000031749.1">
    <property type="protein sequence ID" value="ENSGAGP00000027951.1"/>
    <property type="gene ID" value="ENSGAGG00000020299.1"/>
</dbReference>
<evidence type="ECO:0000256" key="7">
    <source>
        <dbReference type="ARBA" id="ARBA00023069"/>
    </source>
</evidence>
<keyword evidence="6" id="KW-0175">Coiled coil</keyword>
<dbReference type="Gene3D" id="1.20.1520.10">
    <property type="entry name" value="ADP-ribosylation factor-like 2-binding protein, domain"/>
    <property type="match status" value="1"/>
</dbReference>
<dbReference type="Pfam" id="PF11527">
    <property type="entry name" value="ARL2_Bind_BART"/>
    <property type="match status" value="1"/>
</dbReference>
<protein>
    <recommendedName>
        <fullName evidence="4">Cilia- and flagella-associated protein 36</fullName>
    </recommendedName>
    <alternativeName>
        <fullName evidence="9">Coiled-coil domain-containing protein 104</fullName>
    </alternativeName>
</protein>
<evidence type="ECO:0000256" key="9">
    <source>
        <dbReference type="ARBA" id="ARBA00031593"/>
    </source>
</evidence>
<reference evidence="11" key="3">
    <citation type="submission" date="2025-09" db="UniProtKB">
        <authorList>
            <consortium name="Ensembl"/>
        </authorList>
    </citation>
    <scope>IDENTIFICATION</scope>
</reference>
<evidence type="ECO:0000313" key="12">
    <source>
        <dbReference type="Proteomes" id="UP000291020"/>
    </source>
</evidence>
<keyword evidence="8" id="KW-0966">Cell projection</keyword>
<evidence type="ECO:0000256" key="8">
    <source>
        <dbReference type="ARBA" id="ARBA00023273"/>
    </source>
</evidence>
<dbReference type="GO" id="GO:0005930">
    <property type="term" value="C:axoneme"/>
    <property type="evidence" value="ECO:0007669"/>
    <property type="project" value="TreeGrafter"/>
</dbReference>
<feature type="domain" description="BART" evidence="10">
    <location>
        <begin position="14"/>
        <end position="97"/>
    </location>
</feature>
<dbReference type="InterPro" id="IPR042541">
    <property type="entry name" value="BART_sf"/>
</dbReference>
<comment type="similarity">
    <text evidence="3">Belongs to the CFAP36 family.</text>
</comment>
<keyword evidence="7" id="KW-0969">Cilium</keyword>
<keyword evidence="5" id="KW-0963">Cytoplasm</keyword>
<dbReference type="Proteomes" id="UP000291020">
    <property type="component" value="Unassembled WGS sequence"/>
</dbReference>
<evidence type="ECO:0000256" key="2">
    <source>
        <dbReference type="ARBA" id="ARBA00004496"/>
    </source>
</evidence>
<proteinExistence type="inferred from homology"/>
<evidence type="ECO:0000256" key="1">
    <source>
        <dbReference type="ARBA" id="ARBA00004138"/>
    </source>
</evidence>
<reference evidence="11" key="2">
    <citation type="submission" date="2025-08" db="UniProtKB">
        <authorList>
            <consortium name="Ensembl"/>
        </authorList>
    </citation>
    <scope>IDENTIFICATION</scope>
</reference>
<keyword evidence="12" id="KW-1185">Reference proteome</keyword>
<dbReference type="InterPro" id="IPR023379">
    <property type="entry name" value="BART_dom"/>
</dbReference>
<name>A0A452IJE2_9SAUR</name>
<organism evidence="11 12">
    <name type="scientific">Gopherus agassizii</name>
    <name type="common">Agassiz's desert tortoise</name>
    <dbReference type="NCBI Taxonomy" id="38772"/>
    <lineage>
        <taxon>Eukaryota</taxon>
        <taxon>Metazoa</taxon>
        <taxon>Chordata</taxon>
        <taxon>Craniata</taxon>
        <taxon>Vertebrata</taxon>
        <taxon>Euteleostomi</taxon>
        <taxon>Archelosauria</taxon>
        <taxon>Testudinata</taxon>
        <taxon>Testudines</taxon>
        <taxon>Cryptodira</taxon>
        <taxon>Durocryptodira</taxon>
        <taxon>Testudinoidea</taxon>
        <taxon>Testudinidae</taxon>
        <taxon>Gopherus</taxon>
    </lineage>
</organism>
<accession>A0A452IJE2</accession>
<evidence type="ECO:0000256" key="6">
    <source>
        <dbReference type="ARBA" id="ARBA00023054"/>
    </source>
</evidence>
<dbReference type="GO" id="GO:0097546">
    <property type="term" value="C:ciliary base"/>
    <property type="evidence" value="ECO:0007669"/>
    <property type="project" value="TreeGrafter"/>
</dbReference>
<evidence type="ECO:0000259" key="10">
    <source>
        <dbReference type="Pfam" id="PF11527"/>
    </source>
</evidence>
<dbReference type="PANTHER" id="PTHR21532:SF0">
    <property type="entry name" value="CILIA- AND FLAGELLA-ASSOCIATED PROTEIN 36"/>
    <property type="match status" value="1"/>
</dbReference>
<dbReference type="STRING" id="38772.ENSGAGP00000027951"/>
<evidence type="ECO:0000256" key="5">
    <source>
        <dbReference type="ARBA" id="ARBA00022490"/>
    </source>
</evidence>
<dbReference type="PANTHER" id="PTHR21532">
    <property type="entry name" value="PHOSPHODIESTERASE HL"/>
    <property type="match status" value="1"/>
</dbReference>
<sequence length="253" mass="28831">KLHSPFWSFLFLISVFDDEEESKLSYTEIHQEYKALVEKLLEGYLKEIGINEETFQEACSSPLAKSHTSQAILQPVLAAEDFRLFKEMMVQKNIEMQLQAIRIIQERNGVLPDCLTDGSDVFTEIEQQEMKILREVLRVLHPPSYLQNGIPGHHQCNKKGQQPPSAHGRTPMYFLSQKDSVPEISYKTPPFVSINLYVCKGSIRTYNVKAAYMHTIKGSTLDSGSHTPSLLLGMLQLLLQYKREQPSSVRANC</sequence>
<reference evidence="12" key="1">
    <citation type="journal article" date="2017" name="PLoS ONE">
        <title>The Agassiz's desert tortoise genome provides a resource for the conservation of a threatened species.</title>
        <authorList>
            <person name="Tollis M."/>
            <person name="DeNardo D.F."/>
            <person name="Cornelius J.A."/>
            <person name="Dolby G.A."/>
            <person name="Edwards T."/>
            <person name="Henen B.T."/>
            <person name="Karl A.E."/>
            <person name="Murphy R.W."/>
            <person name="Kusumi K."/>
        </authorList>
    </citation>
    <scope>NUCLEOTIDE SEQUENCE [LARGE SCALE GENOMIC DNA]</scope>
</reference>
<evidence type="ECO:0000256" key="4">
    <source>
        <dbReference type="ARBA" id="ARBA00021815"/>
    </source>
</evidence>